<reference evidence="2 3" key="1">
    <citation type="submission" date="2019-10" db="EMBL/GenBank/DDBJ databases">
        <title>Nocardioides novel species isolated from the excrement of Marmot.</title>
        <authorList>
            <person name="Zhang G."/>
        </authorList>
    </citation>
    <scope>NUCLEOTIDE SEQUENCE [LARGE SCALE GENOMIC DNA]</scope>
    <source>
        <strain evidence="3">zg-579</strain>
    </source>
</reference>
<dbReference type="EMBL" id="WLCI01000011">
    <property type="protein sequence ID" value="MTB95534.1"/>
    <property type="molecule type" value="Genomic_DNA"/>
</dbReference>
<feature type="transmembrane region" description="Helical" evidence="1">
    <location>
        <begin position="106"/>
        <end position="122"/>
    </location>
</feature>
<keyword evidence="1" id="KW-0812">Transmembrane</keyword>
<accession>A0A6I3JBL0</accession>
<keyword evidence="1" id="KW-0472">Membrane</keyword>
<name>A0A6I3JBL0_9ACTN</name>
<sequence>MGGTSHHDRLHRVLPRQGTVEPQRVQHPVRPHQPAVEVCVVIIKVFLIGSVALAAAWLFRSSGGRQLAATRLTSLAFVFTWVTAVLAPDLVSSVANVMGVGRGTDLVLYVLVVAFLFSSIAQRRRLANLEEQLATVARSHALLQIDVAHATREDRVSHA</sequence>
<proteinExistence type="predicted"/>
<keyword evidence="1" id="KW-1133">Transmembrane helix</keyword>
<comment type="caution">
    <text evidence="2">The sequence shown here is derived from an EMBL/GenBank/DDBJ whole genome shotgun (WGS) entry which is preliminary data.</text>
</comment>
<feature type="transmembrane region" description="Helical" evidence="1">
    <location>
        <begin position="35"/>
        <end position="59"/>
    </location>
</feature>
<dbReference type="AlphaFoldDB" id="A0A6I3JBL0"/>
<dbReference type="Proteomes" id="UP000433406">
    <property type="component" value="Unassembled WGS sequence"/>
</dbReference>
<evidence type="ECO:0000313" key="3">
    <source>
        <dbReference type="Proteomes" id="UP000433406"/>
    </source>
</evidence>
<organism evidence="2 3">
    <name type="scientific">Nocardioides marmotae</name>
    <dbReference type="NCBI Taxonomy" id="2663857"/>
    <lineage>
        <taxon>Bacteria</taxon>
        <taxon>Bacillati</taxon>
        <taxon>Actinomycetota</taxon>
        <taxon>Actinomycetes</taxon>
        <taxon>Propionibacteriales</taxon>
        <taxon>Nocardioidaceae</taxon>
        <taxon>Nocardioides</taxon>
    </lineage>
</organism>
<dbReference type="InterPro" id="IPR019277">
    <property type="entry name" value="DUF2304"/>
</dbReference>
<protein>
    <submittedName>
        <fullName evidence="2">DUF2304 family protein</fullName>
    </submittedName>
</protein>
<evidence type="ECO:0000313" key="2">
    <source>
        <dbReference type="EMBL" id="MTB95534.1"/>
    </source>
</evidence>
<feature type="transmembrane region" description="Helical" evidence="1">
    <location>
        <begin position="68"/>
        <end position="86"/>
    </location>
</feature>
<gene>
    <name evidence="2" type="ORF">GGQ22_10600</name>
</gene>
<dbReference type="Pfam" id="PF10066">
    <property type="entry name" value="DUF2304"/>
    <property type="match status" value="1"/>
</dbReference>
<evidence type="ECO:0000256" key="1">
    <source>
        <dbReference type="SAM" id="Phobius"/>
    </source>
</evidence>
<keyword evidence="3" id="KW-1185">Reference proteome</keyword>